<dbReference type="Gene3D" id="3.10.129.10">
    <property type="entry name" value="Hotdog Thioesterase"/>
    <property type="match status" value="1"/>
</dbReference>
<dbReference type="SUPFAM" id="SSF54637">
    <property type="entry name" value="Thioesterase/thiol ester dehydrase-isomerase"/>
    <property type="match status" value="1"/>
</dbReference>
<sequence length="140" mass="14651">MAVNPAVEGRTYSIPEPHVVTQDELDAFAAAVRSPGASSGATSQAAPLTFAVTIAQRAEAEFMVDPEANVDFSRLVHGEEGFTYHAPIVAGDELVATTTVRRVRSAGGHDMVTLETGVETTAGEPRVTTTSVVVIRGEQA</sequence>
<dbReference type="InterPro" id="IPR016709">
    <property type="entry name" value="HadA-like"/>
</dbReference>
<name>A0A417ZBR6_9MICO</name>
<accession>A0A417ZBR6</accession>
<dbReference type="EMBL" id="QWLM01000001">
    <property type="protein sequence ID" value="RHW48088.1"/>
    <property type="molecule type" value="Genomic_DNA"/>
</dbReference>
<dbReference type="AlphaFoldDB" id="A0A417ZBR6"/>
<gene>
    <name evidence="2" type="ORF">D1832_01230</name>
</gene>
<evidence type="ECO:0000313" key="2">
    <source>
        <dbReference type="EMBL" id="RHW48088.1"/>
    </source>
</evidence>
<dbReference type="RefSeq" id="WP_118912253.1">
    <property type="nucleotide sequence ID" value="NZ_CBCRVH010000001.1"/>
</dbReference>
<protein>
    <submittedName>
        <fullName evidence="2">MaoC family dehydratase</fullName>
    </submittedName>
</protein>
<evidence type="ECO:0000313" key="3">
    <source>
        <dbReference type="Proteomes" id="UP000285376"/>
    </source>
</evidence>
<dbReference type="InterPro" id="IPR029069">
    <property type="entry name" value="HotDog_dom_sf"/>
</dbReference>
<feature type="domain" description="FAS1-like dehydratase" evidence="1">
    <location>
        <begin position="14"/>
        <end position="125"/>
    </location>
</feature>
<dbReference type="Proteomes" id="UP000285376">
    <property type="component" value="Unassembled WGS sequence"/>
</dbReference>
<reference evidence="2 3" key="1">
    <citation type="submission" date="2018-08" db="EMBL/GenBank/DDBJ databases">
        <title>Whole genome sequence analysis of Dermacoccus abyssi bacteria isolated from Deep Mariana trench Micromonospora spp reveals genes involved in the environmental adaptation and production of secondary metabolites.</title>
        <authorList>
            <person name="Abdel-Mageed W.M."/>
            <person name="Lehri B."/>
            <person name="Nouioui I."/>
            <person name="Goodfellow I."/>
            <person name="Jaspars M."/>
            <person name="Karlyshev A."/>
        </authorList>
    </citation>
    <scope>NUCLEOTIDE SEQUENCE [LARGE SCALE GENOMIC DNA]</scope>
    <source>
        <strain evidence="2 3">MT1.1</strain>
    </source>
</reference>
<organism evidence="2 3">
    <name type="scientific">Dermacoccus abyssi</name>
    <dbReference type="NCBI Taxonomy" id="322596"/>
    <lineage>
        <taxon>Bacteria</taxon>
        <taxon>Bacillati</taxon>
        <taxon>Actinomycetota</taxon>
        <taxon>Actinomycetes</taxon>
        <taxon>Micrococcales</taxon>
        <taxon>Dermacoccaceae</taxon>
        <taxon>Dermacoccus</taxon>
    </lineage>
</organism>
<dbReference type="Pfam" id="PF13452">
    <property type="entry name" value="FAS1_DH_region"/>
    <property type="match status" value="1"/>
</dbReference>
<comment type="caution">
    <text evidence="2">The sequence shown here is derived from an EMBL/GenBank/DDBJ whole genome shotgun (WGS) entry which is preliminary data.</text>
</comment>
<proteinExistence type="predicted"/>
<dbReference type="InterPro" id="IPR039569">
    <property type="entry name" value="FAS1-like_DH_region"/>
</dbReference>
<dbReference type="PIRSF" id="PIRSF018072">
    <property type="entry name" value="UCP018072"/>
    <property type="match status" value="1"/>
</dbReference>
<evidence type="ECO:0000259" key="1">
    <source>
        <dbReference type="Pfam" id="PF13452"/>
    </source>
</evidence>